<dbReference type="InterPro" id="IPR029045">
    <property type="entry name" value="ClpP/crotonase-like_dom_sf"/>
</dbReference>
<dbReference type="PANTHER" id="PTHR33209">
    <property type="entry name" value="PROTEASE 4"/>
    <property type="match status" value="1"/>
</dbReference>
<comment type="similarity">
    <text evidence="1">Belongs to the peptidase S49 family.</text>
</comment>
<proteinExistence type="inferred from homology"/>
<dbReference type="InterPro" id="IPR002142">
    <property type="entry name" value="Peptidase_S49"/>
</dbReference>
<evidence type="ECO:0000256" key="3">
    <source>
        <dbReference type="ARBA" id="ARBA00022801"/>
    </source>
</evidence>
<dbReference type="InterPro" id="IPR047272">
    <property type="entry name" value="S49_SppA_C"/>
</dbReference>
<dbReference type="CDD" id="cd07023">
    <property type="entry name" value="S49_Sppa_N_C"/>
    <property type="match status" value="1"/>
</dbReference>
<dbReference type="GO" id="GO:0008236">
    <property type="term" value="F:serine-type peptidase activity"/>
    <property type="evidence" value="ECO:0007669"/>
    <property type="project" value="UniProtKB-KW"/>
</dbReference>
<protein>
    <submittedName>
        <fullName evidence="5">Uncharacterized protein</fullName>
    </submittedName>
</protein>
<evidence type="ECO:0000256" key="1">
    <source>
        <dbReference type="ARBA" id="ARBA00008683"/>
    </source>
</evidence>
<keyword evidence="4" id="KW-0720">Serine protease</keyword>
<dbReference type="AlphaFoldDB" id="A0A7R8WVX1"/>
<keyword evidence="3" id="KW-0378">Hydrolase</keyword>
<evidence type="ECO:0000256" key="4">
    <source>
        <dbReference type="ARBA" id="ARBA00022825"/>
    </source>
</evidence>
<evidence type="ECO:0000256" key="2">
    <source>
        <dbReference type="ARBA" id="ARBA00022670"/>
    </source>
</evidence>
<dbReference type="GO" id="GO:0006508">
    <property type="term" value="P:proteolysis"/>
    <property type="evidence" value="ECO:0007669"/>
    <property type="project" value="UniProtKB-KW"/>
</dbReference>
<dbReference type="EMBL" id="OB697821">
    <property type="protein sequence ID" value="CAD7238202.1"/>
    <property type="molecule type" value="Genomic_DNA"/>
</dbReference>
<keyword evidence="2" id="KW-0645">Protease</keyword>
<dbReference type="Gene3D" id="3.90.226.10">
    <property type="entry name" value="2-enoyl-CoA Hydratase, Chain A, domain 1"/>
    <property type="match status" value="2"/>
</dbReference>
<organism evidence="5">
    <name type="scientific">Cyprideis torosa</name>
    <dbReference type="NCBI Taxonomy" id="163714"/>
    <lineage>
        <taxon>Eukaryota</taxon>
        <taxon>Metazoa</taxon>
        <taxon>Ecdysozoa</taxon>
        <taxon>Arthropoda</taxon>
        <taxon>Crustacea</taxon>
        <taxon>Oligostraca</taxon>
        <taxon>Ostracoda</taxon>
        <taxon>Podocopa</taxon>
        <taxon>Podocopida</taxon>
        <taxon>Cytherocopina</taxon>
        <taxon>Cytheroidea</taxon>
        <taxon>Cytherideidae</taxon>
        <taxon>Cyprideis</taxon>
    </lineage>
</organism>
<sequence length="207" mass="23263">MGSYATSGGYYISCNADRIIAEPTTITGSIGVFGAIPNISEFSKRIGINAEQIGTNKRSVGYSIFEPMNEDFYMVTQEGIERVYNTFVTKVAEGRKMTFEEVDSIAQGRVWTGKEALDKGLVDELGSLEDAVRAAADLVGITEYRVRNYPDYEKEFKDMFKGPFARVKENMLKTELGESNYQALQRIKEFSELKGIQTRLPFLIEIN</sequence>
<evidence type="ECO:0000313" key="5">
    <source>
        <dbReference type="EMBL" id="CAD7238202.1"/>
    </source>
</evidence>
<accession>A0A7R8WVX1</accession>
<dbReference type="Pfam" id="PF01343">
    <property type="entry name" value="Peptidase_S49"/>
    <property type="match status" value="1"/>
</dbReference>
<dbReference type="SUPFAM" id="SSF52096">
    <property type="entry name" value="ClpP/crotonase"/>
    <property type="match status" value="1"/>
</dbReference>
<gene>
    <name evidence="5" type="ORF">CTOB1V02_LOCUS16017</name>
</gene>
<reference evidence="5" key="1">
    <citation type="submission" date="2020-11" db="EMBL/GenBank/DDBJ databases">
        <authorList>
            <person name="Tran Van P."/>
        </authorList>
    </citation>
    <scope>NUCLEOTIDE SEQUENCE</scope>
</reference>
<dbReference type="PANTHER" id="PTHR33209:SF1">
    <property type="entry name" value="PEPTIDASE S49 DOMAIN-CONTAINING PROTEIN"/>
    <property type="match status" value="1"/>
</dbReference>
<name>A0A7R8WVX1_9CRUS</name>
<dbReference type="OrthoDB" id="284461at2759"/>